<comment type="similarity">
    <text evidence="1">Belongs to the short-chain dehydrogenases/reductases (SDR) family.</text>
</comment>
<keyword evidence="2" id="KW-0560">Oxidoreductase</keyword>
<accession>A0ABP8Z160</accession>
<dbReference type="EMBL" id="BAABKN010000019">
    <property type="protein sequence ID" value="GAA4743492.1"/>
    <property type="molecule type" value="Genomic_DNA"/>
</dbReference>
<name>A0ABP8Z160_9ACTN</name>
<dbReference type="CDD" id="cd05233">
    <property type="entry name" value="SDR_c"/>
    <property type="match status" value="1"/>
</dbReference>
<dbReference type="PANTHER" id="PTHR24321:SF15">
    <property type="entry name" value="OXIDOREDUCTASE UCPA"/>
    <property type="match status" value="1"/>
</dbReference>
<dbReference type="Gene3D" id="3.40.50.720">
    <property type="entry name" value="NAD(P)-binding Rossmann-like Domain"/>
    <property type="match status" value="1"/>
</dbReference>
<dbReference type="InterPro" id="IPR036291">
    <property type="entry name" value="NAD(P)-bd_dom_sf"/>
</dbReference>
<keyword evidence="4" id="KW-1185">Reference proteome</keyword>
<dbReference type="RefSeq" id="WP_345527649.1">
    <property type="nucleotide sequence ID" value="NZ_BAABKN010000019.1"/>
</dbReference>
<organism evidence="3 4">
    <name type="scientific">Nocardioides endophyticus</name>
    <dbReference type="NCBI Taxonomy" id="1353775"/>
    <lineage>
        <taxon>Bacteria</taxon>
        <taxon>Bacillati</taxon>
        <taxon>Actinomycetota</taxon>
        <taxon>Actinomycetes</taxon>
        <taxon>Propionibacteriales</taxon>
        <taxon>Nocardioidaceae</taxon>
        <taxon>Nocardioides</taxon>
    </lineage>
</organism>
<dbReference type="Proteomes" id="UP001499882">
    <property type="component" value="Unassembled WGS sequence"/>
</dbReference>
<dbReference type="InterPro" id="IPR002347">
    <property type="entry name" value="SDR_fam"/>
</dbReference>
<dbReference type="PRINTS" id="PR00081">
    <property type="entry name" value="GDHRDH"/>
</dbReference>
<dbReference type="SUPFAM" id="SSF51735">
    <property type="entry name" value="NAD(P)-binding Rossmann-fold domains"/>
    <property type="match status" value="1"/>
</dbReference>
<evidence type="ECO:0000313" key="4">
    <source>
        <dbReference type="Proteomes" id="UP001499882"/>
    </source>
</evidence>
<gene>
    <name evidence="3" type="ORF">GCM10023350_30250</name>
</gene>
<proteinExistence type="inferred from homology"/>
<comment type="caution">
    <text evidence="3">The sequence shown here is derived from an EMBL/GenBank/DDBJ whole genome shotgun (WGS) entry which is preliminary data.</text>
</comment>
<dbReference type="PANTHER" id="PTHR24321">
    <property type="entry name" value="DEHYDROGENASES, SHORT CHAIN"/>
    <property type="match status" value="1"/>
</dbReference>
<evidence type="ECO:0000256" key="1">
    <source>
        <dbReference type="ARBA" id="ARBA00006484"/>
    </source>
</evidence>
<sequence length="270" mass="28334">MTTEQDADEIPDYATGLRLDDTVHVVLGAGMGIGRQAAHALGAVGARVVCVDVDPDRARTVAAEVAGVAWSGDLTQRADVEALFAFVGAELGRLDGVVDIVGGARYKPLIDLTDEDWTFHHDIVLRHAYLAIEYAAKHWRATGTGGTMTFVASVTGLESAPMVAAYGAHKAALLSLVRTAAVELGPDGIRVNAVAPGIVRTPRAQANPRWTPDLLAANVAKTPLRKLAYPADIAGPILFLAGRLSSHVTGQTLTVDGGNMILYNVDSPTP</sequence>
<evidence type="ECO:0000313" key="3">
    <source>
        <dbReference type="EMBL" id="GAA4743492.1"/>
    </source>
</evidence>
<dbReference type="Pfam" id="PF13561">
    <property type="entry name" value="adh_short_C2"/>
    <property type="match status" value="1"/>
</dbReference>
<evidence type="ECO:0000256" key="2">
    <source>
        <dbReference type="ARBA" id="ARBA00023002"/>
    </source>
</evidence>
<reference evidence="4" key="1">
    <citation type="journal article" date="2019" name="Int. J. Syst. Evol. Microbiol.">
        <title>The Global Catalogue of Microorganisms (GCM) 10K type strain sequencing project: providing services to taxonomists for standard genome sequencing and annotation.</title>
        <authorList>
            <consortium name="The Broad Institute Genomics Platform"/>
            <consortium name="The Broad Institute Genome Sequencing Center for Infectious Disease"/>
            <person name="Wu L."/>
            <person name="Ma J."/>
        </authorList>
    </citation>
    <scope>NUCLEOTIDE SEQUENCE [LARGE SCALE GENOMIC DNA]</scope>
    <source>
        <strain evidence="4">JCM 18532</strain>
    </source>
</reference>
<protein>
    <submittedName>
        <fullName evidence="3">SDR family NAD(P)-dependent oxidoreductase</fullName>
    </submittedName>
</protein>